<evidence type="ECO:0000256" key="2">
    <source>
        <dbReference type="ARBA" id="ARBA00022801"/>
    </source>
</evidence>
<feature type="binding site" evidence="6">
    <location>
        <begin position="114"/>
        <end position="116"/>
    </location>
    <ligand>
        <name>substrate</name>
        <note>ligand shared between homodimeric partners</note>
    </ligand>
</feature>
<keyword evidence="6" id="KW-0539">Nucleus</keyword>
<dbReference type="SUPFAM" id="SSF52309">
    <property type="entry name" value="N-(deoxy)ribosyltransferase-like"/>
    <property type="match status" value="1"/>
</dbReference>
<name>A0ABM1AZU0_LIMPO</name>
<evidence type="ECO:0000313" key="11">
    <source>
        <dbReference type="RefSeq" id="XP_022238583.1"/>
    </source>
</evidence>
<comment type="catalytic activity">
    <reaction evidence="5">
        <text>5-hydroxymethyl-dUMP + H2O = 5-hydroxymethyluracil + 2-deoxy-D-ribose 5-phosphate</text>
        <dbReference type="Rhea" id="RHEA:77099"/>
        <dbReference type="ChEBI" id="CHEBI:15377"/>
        <dbReference type="ChEBI" id="CHEBI:16964"/>
        <dbReference type="ChEBI" id="CHEBI:62877"/>
        <dbReference type="ChEBI" id="CHEBI:90409"/>
    </reaction>
    <physiologicalReaction direction="left-to-right" evidence="5">
        <dbReference type="Rhea" id="RHEA:77100"/>
    </physiologicalReaction>
</comment>
<dbReference type="HAMAP" id="MF_03036">
    <property type="entry name" value="Nuc_phosphate_hydrolase"/>
    <property type="match status" value="1"/>
</dbReference>
<comment type="function">
    <text evidence="6">Catalyzes the cleavage of the N-glycosidic bond of deoxyribonucleoside 5'-monophosphates to yield deoxyribose 5-phosphate and a purine or pyrimidine base.</text>
</comment>
<dbReference type="InterPro" id="IPR007710">
    <property type="entry name" value="Nucleoside_deoxyribTrfase"/>
</dbReference>
<protein>
    <recommendedName>
        <fullName evidence="6">Putative 2'-deoxynucleoside 5'-phosphate N-hydrolase 1</fullName>
        <ecNumber evidence="6">3.2.2.-</ecNumber>
    </recommendedName>
</protein>
<dbReference type="PANTHER" id="PTHR15364:SF0">
    <property type="entry name" value="2'-DEOXYNUCLEOSIDE 5'-PHOSPHATE N-HYDROLASE 1"/>
    <property type="match status" value="1"/>
</dbReference>
<comment type="subunit">
    <text evidence="1 6">Monomer and homodimer.</text>
</comment>
<dbReference type="Proteomes" id="UP000694941">
    <property type="component" value="Unplaced"/>
</dbReference>
<dbReference type="InterPro" id="IPR051239">
    <property type="entry name" value="2'-dNMP_N-hydrolase"/>
</dbReference>
<dbReference type="InterPro" id="IPR028607">
    <property type="entry name" value="DNPH1"/>
</dbReference>
<accession>A0ABM1AZU0</accession>
<evidence type="ECO:0000256" key="5">
    <source>
        <dbReference type="ARBA" id="ARBA00047460"/>
    </source>
</evidence>
<gene>
    <name evidence="9 10 11" type="primary">LOC106457060</name>
</gene>
<dbReference type="RefSeq" id="XP_022238583.1">
    <property type="nucleotide sequence ID" value="XM_022382875.1"/>
</dbReference>
<keyword evidence="4 6" id="KW-0326">Glycosidase</keyword>
<comment type="subcellular location">
    <subcellularLocation>
        <location evidence="6">Cytoplasm</location>
    </subcellularLocation>
    <subcellularLocation>
        <location evidence="6">Nucleus</location>
    </subcellularLocation>
</comment>
<evidence type="ECO:0000256" key="7">
    <source>
        <dbReference type="SAM" id="MobiDB-lite"/>
    </source>
</evidence>
<keyword evidence="8" id="KW-1185">Reference proteome</keyword>
<evidence type="ECO:0000256" key="4">
    <source>
        <dbReference type="ARBA" id="ARBA00023295"/>
    </source>
</evidence>
<dbReference type="EC" id="3.2.2.-" evidence="6"/>
<feature type="binding site" description="in other chain" evidence="6">
    <location>
        <position position="21"/>
    </location>
    <ligand>
        <name>substrate</name>
        <note>ligand shared between homodimeric partners</note>
    </ligand>
</feature>
<dbReference type="Gene3D" id="3.40.50.450">
    <property type="match status" value="1"/>
</dbReference>
<feature type="region of interest" description="Disordered" evidence="7">
    <location>
        <begin position="42"/>
        <end position="61"/>
    </location>
</feature>
<comment type="catalytic activity">
    <reaction evidence="6">
        <text>a purine 2'-deoxyribonucleoside 5'-phosphate + H2O = a purine nucleobase + 2-deoxy-D-ribose 5-phosphate</text>
        <dbReference type="Rhea" id="RHEA:51132"/>
        <dbReference type="ChEBI" id="CHEBI:15377"/>
        <dbReference type="ChEBI" id="CHEBI:26386"/>
        <dbReference type="ChEBI" id="CHEBI:62877"/>
        <dbReference type="ChEBI" id="CHEBI:142198"/>
    </reaction>
</comment>
<proteinExistence type="inferred from homology"/>
<dbReference type="GeneID" id="106457060"/>
<evidence type="ECO:0000256" key="6">
    <source>
        <dbReference type="HAMAP-Rule" id="MF_03036"/>
    </source>
</evidence>
<feature type="binding site" description="in other chain" evidence="6">
    <location>
        <position position="90"/>
    </location>
    <ligand>
        <name>substrate</name>
        <note>ligand shared between homodimeric partners</note>
    </ligand>
</feature>
<keyword evidence="6" id="KW-0963">Cytoplasm</keyword>
<sequence length="156" mass="17958">MKFEIYFCGSIRAGRQDAEIYRRIISKLKKYGTVLTEFVGTNDDSKEGESHTKERELSDSEIHERDIRLLEQCEALVAEVTQPSLGVGYEVGRAVVLKKPILCLFRPSCGKILSALIRGIHNEEDIIIKDYKESDLDDTLQEFFEKVQKMQEKNKK</sequence>
<dbReference type="RefSeq" id="XP_013771897.1">
    <property type="nucleotide sequence ID" value="XM_013916443.2"/>
</dbReference>
<comment type="similarity">
    <text evidence="6">Belongs to the 2'-deoxynucleoside 5'-phosphate N-hydrolase 1 family.</text>
</comment>
<evidence type="ECO:0000256" key="1">
    <source>
        <dbReference type="ARBA" id="ARBA00011407"/>
    </source>
</evidence>
<dbReference type="Pfam" id="PF05014">
    <property type="entry name" value="Nuc_deoxyrib_tr"/>
    <property type="match status" value="1"/>
</dbReference>
<organism evidence="8 9">
    <name type="scientific">Limulus polyphemus</name>
    <name type="common">Atlantic horseshoe crab</name>
    <dbReference type="NCBI Taxonomy" id="6850"/>
    <lineage>
        <taxon>Eukaryota</taxon>
        <taxon>Metazoa</taxon>
        <taxon>Ecdysozoa</taxon>
        <taxon>Arthropoda</taxon>
        <taxon>Chelicerata</taxon>
        <taxon>Merostomata</taxon>
        <taxon>Xiphosura</taxon>
        <taxon>Limulidae</taxon>
        <taxon>Limulus</taxon>
    </lineage>
</organism>
<keyword evidence="3 6" id="KW-0546">Nucleotide metabolism</keyword>
<evidence type="ECO:0000256" key="3">
    <source>
        <dbReference type="ARBA" id="ARBA00023080"/>
    </source>
</evidence>
<evidence type="ECO:0000313" key="8">
    <source>
        <dbReference type="Proteomes" id="UP000694941"/>
    </source>
</evidence>
<comment type="catalytic activity">
    <reaction evidence="6">
        <text>a pyrimidine 2'-deoxyribonucleoside 5'-phosphate + H2O = a pyrimidine nucleobase + 2-deoxy-D-ribose 5-phosphate</text>
        <dbReference type="Rhea" id="RHEA:57852"/>
        <dbReference type="ChEBI" id="CHEBI:15377"/>
        <dbReference type="ChEBI" id="CHEBI:26432"/>
        <dbReference type="ChEBI" id="CHEBI:62877"/>
        <dbReference type="ChEBI" id="CHEBI:142209"/>
    </reaction>
</comment>
<feature type="binding site" description="in other chain" evidence="6">
    <location>
        <begin position="6"/>
        <end position="12"/>
    </location>
    <ligand>
        <name>substrate</name>
        <note>ligand shared between homodimeric partners</note>
    </ligand>
</feature>
<keyword evidence="2 6" id="KW-0378">Hydrolase</keyword>
<reference evidence="9 10" key="1">
    <citation type="submission" date="2025-05" db="UniProtKB">
        <authorList>
            <consortium name="RefSeq"/>
        </authorList>
    </citation>
    <scope>IDENTIFICATION</scope>
    <source>
        <tissue evidence="9 10">Muscle</tissue>
    </source>
</reference>
<evidence type="ECO:0000313" key="10">
    <source>
        <dbReference type="RefSeq" id="XP_022238582.1"/>
    </source>
</evidence>
<dbReference type="RefSeq" id="XP_022238582.1">
    <property type="nucleotide sequence ID" value="XM_022382874.1"/>
</dbReference>
<dbReference type="PANTHER" id="PTHR15364">
    <property type="entry name" value="2'-DEOXYNUCLEOSIDE 5'-PHOSPHATE N-HYDROLASE 1"/>
    <property type="match status" value="1"/>
</dbReference>
<evidence type="ECO:0000313" key="9">
    <source>
        <dbReference type="RefSeq" id="XP_013771897.1"/>
    </source>
</evidence>
<feature type="compositionally biased region" description="Basic and acidic residues" evidence="7">
    <location>
        <begin position="43"/>
        <end position="61"/>
    </location>
</feature>